<keyword evidence="2" id="KW-1185">Reference proteome</keyword>
<name>A0ABT9XL98_9BACL</name>
<proteinExistence type="predicted"/>
<dbReference type="RefSeq" id="WP_274455560.1">
    <property type="nucleotide sequence ID" value="NZ_CP067097.1"/>
</dbReference>
<reference evidence="1 2" key="1">
    <citation type="submission" date="2023-07" db="EMBL/GenBank/DDBJ databases">
        <title>Genomic Encyclopedia of Type Strains, Phase IV (KMG-IV): sequencing the most valuable type-strain genomes for metagenomic binning, comparative biology and taxonomic classification.</title>
        <authorList>
            <person name="Goeker M."/>
        </authorList>
    </citation>
    <scope>NUCLEOTIDE SEQUENCE [LARGE SCALE GENOMIC DNA]</scope>
    <source>
        <strain evidence="1 2">DSM 4006</strain>
    </source>
</reference>
<protein>
    <submittedName>
        <fullName evidence="1">Uncharacterized protein</fullName>
    </submittedName>
</protein>
<evidence type="ECO:0000313" key="2">
    <source>
        <dbReference type="Proteomes" id="UP001232973"/>
    </source>
</evidence>
<organism evidence="1 2">
    <name type="scientific">Alicyclobacillus cycloheptanicus</name>
    <dbReference type="NCBI Taxonomy" id="1457"/>
    <lineage>
        <taxon>Bacteria</taxon>
        <taxon>Bacillati</taxon>
        <taxon>Bacillota</taxon>
        <taxon>Bacilli</taxon>
        <taxon>Bacillales</taxon>
        <taxon>Alicyclobacillaceae</taxon>
        <taxon>Alicyclobacillus</taxon>
    </lineage>
</organism>
<comment type="caution">
    <text evidence="1">The sequence shown here is derived from an EMBL/GenBank/DDBJ whole genome shotgun (WGS) entry which is preliminary data.</text>
</comment>
<evidence type="ECO:0000313" key="1">
    <source>
        <dbReference type="EMBL" id="MDQ0191078.1"/>
    </source>
</evidence>
<sequence length="101" mass="11907">MNTCTPPGLTGVRFKLRWTEDEHQRTLQFLNDYFERTVDWSHSVDDLGLIYRTGWPYARLVVTGDFYFESGWRMDHFALSCNGKTALVVNDDDHLSYHMLE</sequence>
<accession>A0ABT9XL98</accession>
<dbReference type="EMBL" id="JAUSTP010000030">
    <property type="protein sequence ID" value="MDQ0191078.1"/>
    <property type="molecule type" value="Genomic_DNA"/>
</dbReference>
<gene>
    <name evidence="1" type="ORF">J2S03_002946</name>
</gene>
<dbReference type="Proteomes" id="UP001232973">
    <property type="component" value="Unassembled WGS sequence"/>
</dbReference>